<evidence type="ECO:0000313" key="1">
    <source>
        <dbReference type="EMBL" id="KIM40944.1"/>
    </source>
</evidence>
<dbReference type="AlphaFoldDB" id="A0A0C3C9P2"/>
<gene>
    <name evidence="1" type="ORF">M413DRAFT_11219</name>
</gene>
<keyword evidence="2" id="KW-1185">Reference proteome</keyword>
<accession>A0A0C3C9P2</accession>
<organism evidence="1 2">
    <name type="scientific">Hebeloma cylindrosporum</name>
    <dbReference type="NCBI Taxonomy" id="76867"/>
    <lineage>
        <taxon>Eukaryota</taxon>
        <taxon>Fungi</taxon>
        <taxon>Dikarya</taxon>
        <taxon>Basidiomycota</taxon>
        <taxon>Agaricomycotina</taxon>
        <taxon>Agaricomycetes</taxon>
        <taxon>Agaricomycetidae</taxon>
        <taxon>Agaricales</taxon>
        <taxon>Agaricineae</taxon>
        <taxon>Hymenogastraceae</taxon>
        <taxon>Hebeloma</taxon>
    </lineage>
</organism>
<name>A0A0C3C9P2_HEBCY</name>
<evidence type="ECO:0000313" key="2">
    <source>
        <dbReference type="Proteomes" id="UP000053424"/>
    </source>
</evidence>
<dbReference type="Proteomes" id="UP000053424">
    <property type="component" value="Unassembled WGS sequence"/>
</dbReference>
<sequence>MEKKKAQQEKKFLEVAQKQLNLEVAASAKDVRDSTKAADDVYHKFLNDYAACEDRIHKKWVQLQKEQENLMKMVEARYKKDQDVIKDASALHITGLSKTRTACKEYQAVIDRLIFRAQEEDNEA</sequence>
<dbReference type="HOGENOM" id="CLU_132753_0_0_1"/>
<dbReference type="OrthoDB" id="3235454at2759"/>
<reference evidence="1 2" key="1">
    <citation type="submission" date="2014-04" db="EMBL/GenBank/DDBJ databases">
        <authorList>
            <consortium name="DOE Joint Genome Institute"/>
            <person name="Kuo A."/>
            <person name="Gay G."/>
            <person name="Dore J."/>
            <person name="Kohler A."/>
            <person name="Nagy L.G."/>
            <person name="Floudas D."/>
            <person name="Copeland A."/>
            <person name="Barry K.W."/>
            <person name="Cichocki N."/>
            <person name="Veneault-Fourrey C."/>
            <person name="LaButti K."/>
            <person name="Lindquist E.A."/>
            <person name="Lipzen A."/>
            <person name="Lundell T."/>
            <person name="Morin E."/>
            <person name="Murat C."/>
            <person name="Sun H."/>
            <person name="Tunlid A."/>
            <person name="Henrissat B."/>
            <person name="Grigoriev I.V."/>
            <person name="Hibbett D.S."/>
            <person name="Martin F."/>
            <person name="Nordberg H.P."/>
            <person name="Cantor M.N."/>
            <person name="Hua S.X."/>
        </authorList>
    </citation>
    <scope>NUCLEOTIDE SEQUENCE [LARGE SCALE GENOMIC DNA]</scope>
    <source>
        <strain evidence="2">h7</strain>
    </source>
</reference>
<dbReference type="EMBL" id="KN831781">
    <property type="protein sequence ID" value="KIM40944.1"/>
    <property type="molecule type" value="Genomic_DNA"/>
</dbReference>
<proteinExistence type="predicted"/>
<protein>
    <submittedName>
        <fullName evidence="1">Uncharacterized protein</fullName>
    </submittedName>
</protein>
<reference evidence="2" key="2">
    <citation type="submission" date="2015-01" db="EMBL/GenBank/DDBJ databases">
        <title>Evolutionary Origins and Diversification of the Mycorrhizal Mutualists.</title>
        <authorList>
            <consortium name="DOE Joint Genome Institute"/>
            <consortium name="Mycorrhizal Genomics Consortium"/>
            <person name="Kohler A."/>
            <person name="Kuo A."/>
            <person name="Nagy L.G."/>
            <person name="Floudas D."/>
            <person name="Copeland A."/>
            <person name="Barry K.W."/>
            <person name="Cichocki N."/>
            <person name="Veneault-Fourrey C."/>
            <person name="LaButti K."/>
            <person name="Lindquist E.A."/>
            <person name="Lipzen A."/>
            <person name="Lundell T."/>
            <person name="Morin E."/>
            <person name="Murat C."/>
            <person name="Riley R."/>
            <person name="Ohm R."/>
            <person name="Sun H."/>
            <person name="Tunlid A."/>
            <person name="Henrissat B."/>
            <person name="Grigoriev I.V."/>
            <person name="Hibbett D.S."/>
            <person name="Martin F."/>
        </authorList>
    </citation>
    <scope>NUCLEOTIDE SEQUENCE [LARGE SCALE GENOMIC DNA]</scope>
    <source>
        <strain evidence="2">h7</strain>
    </source>
</reference>